<evidence type="ECO:0000313" key="9">
    <source>
        <dbReference type="EMBL" id="KAL2038800.1"/>
    </source>
</evidence>
<evidence type="ECO:0000256" key="1">
    <source>
        <dbReference type="ARBA" id="ARBA00004123"/>
    </source>
</evidence>
<sequence>MAEALSLSLQAFPSVDKEKQSLQYLISRIDQQKGPFRSVTEDNLEEEIQVLNSSETVAGQDDTLETVEGAEEAESKNEDIFTAREGILKQIRQATAESSMALDFVSLLLSKQSPATAQSTMSQYLKATLPLGVLGGEVVQMPQLPDLERRHQEMVSIGWRMQSLNKVANSLLNSASRLEEEVGRETTYWSQVLAVKEKRWPLSRLPREKHTLAVRYGFAEAYSDFRDRGLAALRRDANGSLSLDHGFTSNGHRQLRVRILRQGRPIASTMNATTSIPGDGSVEKEISSARDSIFDEELHHEIHREARNLVNQGVRCIDNSVLIPFESDKQIEIDLVPSKDSASEDIQNSSPVVANIATSLRILLSYAHRQSLRNRSEKPPPLRESRARRPLYAILKPVIEYFQHRSHVQSIHAFLEQLHKILAVAGMDLSIETAGSFQSHVIASLVNNKPYDSAVETLIKQLTSPPHSTMTLQLPDGATNVIIDIHTALHPPTLGTSFLVTNENIPPESPIAQLPQSMQFSSFAPLESHLLHLSTLSILHHLLSSFDDWRIFSPHSNSIMRTRRGSRDRDMASVVLDKERLALNWQRNGRFSDQGTWTWDTLGLQGGGEKRSLSNVFESLC</sequence>
<dbReference type="InterPro" id="IPR019313">
    <property type="entry name" value="Mediator_Med17"/>
</dbReference>
<dbReference type="PANTHER" id="PTHR13114:SF7">
    <property type="entry name" value="MEDIATOR OF RNA POLYMERASE II TRANSCRIPTION SUBUNIT 17"/>
    <property type="match status" value="1"/>
</dbReference>
<comment type="similarity">
    <text evidence="2 8">Belongs to the Mediator complex subunit 17 family.</text>
</comment>
<name>A0ABR4A006_9LECA</name>
<evidence type="ECO:0000256" key="4">
    <source>
        <dbReference type="ARBA" id="ARBA00023015"/>
    </source>
</evidence>
<reference evidence="9 10" key="1">
    <citation type="submission" date="2024-09" db="EMBL/GenBank/DDBJ databases">
        <title>Rethinking Asexuality: The Enigmatic Case of Functional Sexual Genes in Lepraria (Stereocaulaceae).</title>
        <authorList>
            <person name="Doellman M."/>
            <person name="Sun Y."/>
            <person name="Barcenas-Pena A."/>
            <person name="Lumbsch H.T."/>
            <person name="Grewe F."/>
        </authorList>
    </citation>
    <scope>NUCLEOTIDE SEQUENCE [LARGE SCALE GENOMIC DNA]</scope>
    <source>
        <strain evidence="9 10">Mercado 3170</strain>
    </source>
</reference>
<evidence type="ECO:0000256" key="5">
    <source>
        <dbReference type="ARBA" id="ARBA00023163"/>
    </source>
</evidence>
<dbReference type="Pfam" id="PF10156">
    <property type="entry name" value="Med17"/>
    <property type="match status" value="1"/>
</dbReference>
<comment type="function">
    <text evidence="8">Component of the Mediator complex, a coactivator involved in the regulated transcription of nearly all RNA polymerase II-dependent genes. Mediator functions as a bridge to convey information from gene-specific regulatory proteins to the basal RNA polymerase II transcription machinery. Mediator is recruited to promoters by direct interactions with regulatory proteins and serves as a scaffold for the assembly of a functional preinitiation complex with RNA polymerase II and the general transcription factors.</text>
</comment>
<protein>
    <recommendedName>
        <fullName evidence="3 8">Mediator of RNA polymerase II transcription subunit 17</fullName>
    </recommendedName>
    <alternativeName>
        <fullName evidence="7 8">Mediator complex subunit 17</fullName>
    </alternativeName>
</protein>
<dbReference type="PANTHER" id="PTHR13114">
    <property type="entry name" value="MEDIATOR OF RNA POLYMERASE II TRANSCRIPTION SUBUNIT 17"/>
    <property type="match status" value="1"/>
</dbReference>
<keyword evidence="6 8" id="KW-0539">Nucleus</keyword>
<dbReference type="EMBL" id="JBEFKJ010000030">
    <property type="protein sequence ID" value="KAL2038800.1"/>
    <property type="molecule type" value="Genomic_DNA"/>
</dbReference>
<accession>A0ABR4A006</accession>
<keyword evidence="10" id="KW-1185">Reference proteome</keyword>
<gene>
    <name evidence="8" type="primary">MED17</name>
    <name evidence="9" type="ORF">N7G274_008558</name>
</gene>
<dbReference type="Gene3D" id="6.10.250.2620">
    <property type="match status" value="1"/>
</dbReference>
<comment type="subunit">
    <text evidence="8">Component of the Mediator complex.</text>
</comment>
<evidence type="ECO:0000256" key="8">
    <source>
        <dbReference type="RuleBase" id="RU364140"/>
    </source>
</evidence>
<keyword evidence="5 8" id="KW-0804">Transcription</keyword>
<proteinExistence type="inferred from homology"/>
<keyword evidence="4 8" id="KW-0805">Transcription regulation</keyword>
<evidence type="ECO:0000256" key="6">
    <source>
        <dbReference type="ARBA" id="ARBA00023242"/>
    </source>
</evidence>
<keyword evidence="8" id="KW-0010">Activator</keyword>
<evidence type="ECO:0000256" key="2">
    <source>
        <dbReference type="ARBA" id="ARBA00005635"/>
    </source>
</evidence>
<dbReference type="Proteomes" id="UP001590950">
    <property type="component" value="Unassembled WGS sequence"/>
</dbReference>
<evidence type="ECO:0000313" key="10">
    <source>
        <dbReference type="Proteomes" id="UP001590950"/>
    </source>
</evidence>
<comment type="subcellular location">
    <subcellularLocation>
        <location evidence="1 8">Nucleus</location>
    </subcellularLocation>
</comment>
<evidence type="ECO:0000256" key="3">
    <source>
        <dbReference type="ARBA" id="ARBA00019610"/>
    </source>
</evidence>
<comment type="caution">
    <text evidence="9">The sequence shown here is derived from an EMBL/GenBank/DDBJ whole genome shotgun (WGS) entry which is preliminary data.</text>
</comment>
<organism evidence="9 10">
    <name type="scientific">Stereocaulon virgatum</name>
    <dbReference type="NCBI Taxonomy" id="373712"/>
    <lineage>
        <taxon>Eukaryota</taxon>
        <taxon>Fungi</taxon>
        <taxon>Dikarya</taxon>
        <taxon>Ascomycota</taxon>
        <taxon>Pezizomycotina</taxon>
        <taxon>Lecanoromycetes</taxon>
        <taxon>OSLEUM clade</taxon>
        <taxon>Lecanoromycetidae</taxon>
        <taxon>Lecanorales</taxon>
        <taxon>Lecanorineae</taxon>
        <taxon>Stereocaulaceae</taxon>
        <taxon>Stereocaulon</taxon>
    </lineage>
</organism>
<evidence type="ECO:0000256" key="7">
    <source>
        <dbReference type="ARBA" id="ARBA00032014"/>
    </source>
</evidence>